<dbReference type="Gene3D" id="2.10.260.10">
    <property type="match status" value="2"/>
</dbReference>
<evidence type="ECO:0000313" key="3">
    <source>
        <dbReference type="EMBL" id="MFC7322939.1"/>
    </source>
</evidence>
<protein>
    <submittedName>
        <fullName evidence="3">CHAD domain-containing protein</fullName>
    </submittedName>
</protein>
<dbReference type="InterPro" id="IPR038186">
    <property type="entry name" value="CHAD_dom_sf"/>
</dbReference>
<dbReference type="InterPro" id="IPR007899">
    <property type="entry name" value="CHAD_dom"/>
</dbReference>
<proteinExistence type="predicted"/>
<dbReference type="PANTHER" id="PTHR39339">
    <property type="entry name" value="SLR1444 PROTEIN"/>
    <property type="match status" value="1"/>
</dbReference>
<evidence type="ECO:0000256" key="1">
    <source>
        <dbReference type="SAM" id="Coils"/>
    </source>
</evidence>
<keyword evidence="1" id="KW-0175">Coiled coil</keyword>
<dbReference type="EMBL" id="JBHTBY010000017">
    <property type="protein sequence ID" value="MFC7322939.1"/>
    <property type="molecule type" value="Genomic_DNA"/>
</dbReference>
<dbReference type="Gene3D" id="1.40.20.10">
    <property type="entry name" value="CHAD domain"/>
    <property type="match status" value="1"/>
</dbReference>
<sequence>MTTTYMRQLDKMGRLVIPKEIRDELSLKDQHLSMKPLKGGQGLKVFKENSPEDPKTLDRYGRLVVPIEMRQELGWDVGKKIEINVSNNEVVLNGKFEVCEICGKDKSLIKVNTNYLCEDCLNEANQGLVQRWASQLNSLKDDYVSYTERLLDFKDPEDVHQARVLGRRIEALLKFLNVSSNHQILDTLTEAHSQLGEIRERDVLIEAFKKLEEESDDEKKAEVFAQIHQRVEKKRVKYRDKLDRKLPKLVNNKFLDQWNNFIEAELPAYVLPLNIGERLEYYEKSFDQKAELFSEVFKEKGASSNKSLDSLHAVRISSKYLRYIYRYLNQMYDEDYKTKADHYEDIQDQFGDINDLKDWLDEIDNHTDKIDAKKKHVKAVKRQLKDELEKRMNEVNIEKIHS</sequence>
<gene>
    <name evidence="3" type="ORF">ACFQMN_18895</name>
</gene>
<dbReference type="InterPro" id="IPR037914">
    <property type="entry name" value="SpoVT-AbrB_sf"/>
</dbReference>
<dbReference type="SMART" id="SM00880">
    <property type="entry name" value="CHAD"/>
    <property type="match status" value="1"/>
</dbReference>
<feature type="coiled-coil region" evidence="1">
    <location>
        <begin position="356"/>
        <end position="398"/>
    </location>
</feature>
<dbReference type="PANTHER" id="PTHR39339:SF1">
    <property type="entry name" value="CHAD DOMAIN-CONTAINING PROTEIN"/>
    <property type="match status" value="1"/>
</dbReference>
<accession>A0ABW2K811</accession>
<comment type="caution">
    <text evidence="3">The sequence shown here is derived from an EMBL/GenBank/DDBJ whole genome shotgun (WGS) entry which is preliminary data.</text>
</comment>
<evidence type="ECO:0000313" key="4">
    <source>
        <dbReference type="Proteomes" id="UP001596494"/>
    </source>
</evidence>
<dbReference type="PROSITE" id="PS51708">
    <property type="entry name" value="CHAD"/>
    <property type="match status" value="1"/>
</dbReference>
<dbReference type="InterPro" id="IPR007159">
    <property type="entry name" value="SpoVT-AbrB_dom"/>
</dbReference>
<reference evidence="4" key="1">
    <citation type="journal article" date="2019" name="Int. J. Syst. Evol. Microbiol.">
        <title>The Global Catalogue of Microorganisms (GCM) 10K type strain sequencing project: providing services to taxonomists for standard genome sequencing and annotation.</title>
        <authorList>
            <consortium name="The Broad Institute Genomics Platform"/>
            <consortium name="The Broad Institute Genome Sequencing Center for Infectious Disease"/>
            <person name="Wu L."/>
            <person name="Ma J."/>
        </authorList>
    </citation>
    <scope>NUCLEOTIDE SEQUENCE [LARGE SCALE GENOMIC DNA]</scope>
    <source>
        <strain evidence="4">CCUG 73951</strain>
    </source>
</reference>
<organism evidence="3 4">
    <name type="scientific">Halobacillus campisalis</name>
    <dbReference type="NCBI Taxonomy" id="435909"/>
    <lineage>
        <taxon>Bacteria</taxon>
        <taxon>Bacillati</taxon>
        <taxon>Bacillota</taxon>
        <taxon>Bacilli</taxon>
        <taxon>Bacillales</taxon>
        <taxon>Bacillaceae</taxon>
        <taxon>Halobacillus</taxon>
    </lineage>
</organism>
<dbReference type="Proteomes" id="UP001596494">
    <property type="component" value="Unassembled WGS sequence"/>
</dbReference>
<dbReference type="Pfam" id="PF05235">
    <property type="entry name" value="CHAD"/>
    <property type="match status" value="1"/>
</dbReference>
<evidence type="ECO:0000259" key="2">
    <source>
        <dbReference type="PROSITE" id="PS51708"/>
    </source>
</evidence>
<dbReference type="SUPFAM" id="SSF89447">
    <property type="entry name" value="AbrB/MazE/MraZ-like"/>
    <property type="match status" value="1"/>
</dbReference>
<name>A0ABW2K811_9BACI</name>
<dbReference type="SMART" id="SM00966">
    <property type="entry name" value="SpoVT_AbrB"/>
    <property type="match status" value="2"/>
</dbReference>
<keyword evidence="4" id="KW-1185">Reference proteome</keyword>
<feature type="domain" description="CHAD" evidence="2">
    <location>
        <begin position="125"/>
        <end position="402"/>
    </location>
</feature>
<dbReference type="RefSeq" id="WP_289215290.1">
    <property type="nucleotide sequence ID" value="NZ_JAPVRC010000002.1"/>
</dbReference>